<proteinExistence type="predicted"/>
<reference evidence="3" key="1">
    <citation type="submission" date="2019-10" db="EMBL/GenBank/DDBJ databases">
        <authorList>
            <consortium name="DOE Joint Genome Institute"/>
            <person name="Kuo A."/>
            <person name="Miyauchi S."/>
            <person name="Kiss E."/>
            <person name="Drula E."/>
            <person name="Kohler A."/>
            <person name="Sanchez-Garcia M."/>
            <person name="Andreopoulos B."/>
            <person name="Barry K.W."/>
            <person name="Bonito G."/>
            <person name="Buee M."/>
            <person name="Carver A."/>
            <person name="Chen C."/>
            <person name="Cichocki N."/>
            <person name="Clum A."/>
            <person name="Culley D."/>
            <person name="Crous P.W."/>
            <person name="Fauchery L."/>
            <person name="Girlanda M."/>
            <person name="Hayes R."/>
            <person name="Keri Z."/>
            <person name="LaButti K."/>
            <person name="Lipzen A."/>
            <person name="Lombard V."/>
            <person name="Magnuson J."/>
            <person name="Maillard F."/>
            <person name="Morin E."/>
            <person name="Murat C."/>
            <person name="Nolan M."/>
            <person name="Ohm R."/>
            <person name="Pangilinan J."/>
            <person name="Pereira M."/>
            <person name="Perotto S."/>
            <person name="Peter M."/>
            <person name="Riley R."/>
            <person name="Sitrit Y."/>
            <person name="Stielow B."/>
            <person name="Szollosi G."/>
            <person name="Zifcakova L."/>
            <person name="Stursova M."/>
            <person name="Spatafora J.W."/>
            <person name="Tedersoo L."/>
            <person name="Vaario L.-M."/>
            <person name="Yamada A."/>
            <person name="Yan M."/>
            <person name="Wang P."/>
            <person name="Xu J."/>
            <person name="Bruns T."/>
            <person name="Baldrian P."/>
            <person name="Vilgalys R."/>
            <person name="Henrissat B."/>
            <person name="Grigoriev I.V."/>
            <person name="Hibbett D."/>
            <person name="Nagy L.G."/>
            <person name="Martin F.M."/>
        </authorList>
    </citation>
    <scope>NUCLEOTIDE SEQUENCE</scope>
    <source>
        <strain evidence="3">Prilba</strain>
    </source>
</reference>
<feature type="compositionally biased region" description="Polar residues" evidence="2">
    <location>
        <begin position="111"/>
        <end position="121"/>
    </location>
</feature>
<sequence length="728" mass="79727">MPTLPPFSATTLMVNPPPSLTPTDVHDNSLSELESISDSDWLDISASEDAGSIGIPESDRDEAEDRPLSRRSYSSRSSSRDGDVDIWEGLVESTDDEALEEPPEFSLGPSPLSQSSFSLTDGHSAEERRVEDALNQSMVSTLSTSRASSMSASGTTNHPPSRARDLRLSFPDPLSGSKEDLLRSPEVLCSSPTTVDAPQLLELSDDEEPPITPFSWSPYLKLPTIEFEIYLYGTPPERKWSIVESLLEKWGAALNSEVSKRRPQFNRTSTYWLHPKGHLHRLSLGSTVSVIDNTEVQSESNTEPVLDRRSLAIVFLPTYLPSLPPHTLFLPVIAAASRELADGGLDEHERQVYEQQWNIFKISKKQHLFPRAATIFSADEVVRLEASEVSRAFESLQPLRRKIVRGIKNQVATTPALTIVAILSIVLGYVVSHCMPLPVAPATFADKNDSSAAMKPAMNLSEHMATSFVTPISSAISLSSVKEISVSIASAPPSSLSTIPTNRRGSLVESEGLNDKVAVASSSKSLIISQHSPSSISEVSIRSKALAVFQQAMEQTTSRTIKPTSSISTQSRTEAIYSLSTRLTSSLSELFNVKALAGVLRADMKELLDALDELLQALGAQVASAVHATEGLRGQLRRRNQHAQQKARVLREKGERMVSSLGKRARGHVARARTQARAMKDAISAEVATVCKKHRERGLVRKMRERQRGQSRKLRQGMRGVAKGRMGF</sequence>
<dbReference type="AlphaFoldDB" id="A0A9P5TDU0"/>
<name>A0A9P5TDU0_9AGAM</name>
<feature type="region of interest" description="Disordered" evidence="2">
    <location>
        <begin position="704"/>
        <end position="728"/>
    </location>
</feature>
<dbReference type="Proteomes" id="UP000759537">
    <property type="component" value="Unassembled WGS sequence"/>
</dbReference>
<feature type="compositionally biased region" description="Acidic residues" evidence="2">
    <location>
        <begin position="93"/>
        <end position="103"/>
    </location>
</feature>
<protein>
    <submittedName>
        <fullName evidence="3">Uncharacterized protein</fullName>
    </submittedName>
</protein>
<feature type="compositionally biased region" description="Basic and acidic residues" evidence="2">
    <location>
        <begin position="123"/>
        <end position="132"/>
    </location>
</feature>
<reference evidence="3" key="2">
    <citation type="journal article" date="2020" name="Nat. Commun.">
        <title>Large-scale genome sequencing of mycorrhizal fungi provides insights into the early evolution of symbiotic traits.</title>
        <authorList>
            <person name="Miyauchi S."/>
            <person name="Kiss E."/>
            <person name="Kuo A."/>
            <person name="Drula E."/>
            <person name="Kohler A."/>
            <person name="Sanchez-Garcia M."/>
            <person name="Morin E."/>
            <person name="Andreopoulos B."/>
            <person name="Barry K.W."/>
            <person name="Bonito G."/>
            <person name="Buee M."/>
            <person name="Carver A."/>
            <person name="Chen C."/>
            <person name="Cichocki N."/>
            <person name="Clum A."/>
            <person name="Culley D."/>
            <person name="Crous P.W."/>
            <person name="Fauchery L."/>
            <person name="Girlanda M."/>
            <person name="Hayes R.D."/>
            <person name="Keri Z."/>
            <person name="LaButti K."/>
            <person name="Lipzen A."/>
            <person name="Lombard V."/>
            <person name="Magnuson J."/>
            <person name="Maillard F."/>
            <person name="Murat C."/>
            <person name="Nolan M."/>
            <person name="Ohm R.A."/>
            <person name="Pangilinan J."/>
            <person name="Pereira M.F."/>
            <person name="Perotto S."/>
            <person name="Peter M."/>
            <person name="Pfister S."/>
            <person name="Riley R."/>
            <person name="Sitrit Y."/>
            <person name="Stielow J.B."/>
            <person name="Szollosi G."/>
            <person name="Zifcakova L."/>
            <person name="Stursova M."/>
            <person name="Spatafora J.W."/>
            <person name="Tedersoo L."/>
            <person name="Vaario L.M."/>
            <person name="Yamada A."/>
            <person name="Yan M."/>
            <person name="Wang P."/>
            <person name="Xu J."/>
            <person name="Bruns T."/>
            <person name="Baldrian P."/>
            <person name="Vilgalys R."/>
            <person name="Dunand C."/>
            <person name="Henrissat B."/>
            <person name="Grigoriev I.V."/>
            <person name="Hibbett D."/>
            <person name="Nagy L.G."/>
            <person name="Martin F.M."/>
        </authorList>
    </citation>
    <scope>NUCLEOTIDE SEQUENCE</scope>
    <source>
        <strain evidence="3">Prilba</strain>
    </source>
</reference>
<organism evidence="3 4">
    <name type="scientific">Russula ochroleuca</name>
    <dbReference type="NCBI Taxonomy" id="152965"/>
    <lineage>
        <taxon>Eukaryota</taxon>
        <taxon>Fungi</taxon>
        <taxon>Dikarya</taxon>
        <taxon>Basidiomycota</taxon>
        <taxon>Agaricomycotina</taxon>
        <taxon>Agaricomycetes</taxon>
        <taxon>Russulales</taxon>
        <taxon>Russulaceae</taxon>
        <taxon>Russula</taxon>
    </lineage>
</organism>
<feature type="compositionally biased region" description="Basic residues" evidence="2">
    <location>
        <begin position="704"/>
        <end position="716"/>
    </location>
</feature>
<evidence type="ECO:0000256" key="1">
    <source>
        <dbReference type="SAM" id="Coils"/>
    </source>
</evidence>
<keyword evidence="4" id="KW-1185">Reference proteome</keyword>
<feature type="region of interest" description="Disordered" evidence="2">
    <location>
        <begin position="1"/>
        <end position="170"/>
    </location>
</feature>
<dbReference type="EMBL" id="WHVB01000002">
    <property type="protein sequence ID" value="KAF8486168.1"/>
    <property type="molecule type" value="Genomic_DNA"/>
</dbReference>
<feature type="compositionally biased region" description="Low complexity" evidence="2">
    <location>
        <begin position="137"/>
        <end position="156"/>
    </location>
</feature>
<gene>
    <name evidence="3" type="ORF">DFH94DRAFT_711117</name>
</gene>
<feature type="coiled-coil region" evidence="1">
    <location>
        <begin position="597"/>
        <end position="653"/>
    </location>
</feature>
<comment type="caution">
    <text evidence="3">The sequence shown here is derived from an EMBL/GenBank/DDBJ whole genome shotgun (WGS) entry which is preliminary data.</text>
</comment>
<evidence type="ECO:0000313" key="3">
    <source>
        <dbReference type="EMBL" id="KAF8486168.1"/>
    </source>
</evidence>
<dbReference type="OrthoDB" id="3256495at2759"/>
<accession>A0A9P5TDU0</accession>
<evidence type="ECO:0000256" key="2">
    <source>
        <dbReference type="SAM" id="MobiDB-lite"/>
    </source>
</evidence>
<keyword evidence="1" id="KW-0175">Coiled coil</keyword>
<evidence type="ECO:0000313" key="4">
    <source>
        <dbReference type="Proteomes" id="UP000759537"/>
    </source>
</evidence>